<protein>
    <submittedName>
        <fullName evidence="2">Uncharacterized protein</fullName>
    </submittedName>
</protein>
<reference evidence="2 3" key="1">
    <citation type="submission" date="2023-11" db="EMBL/GenBank/DDBJ databases">
        <authorList>
            <person name="Val-Calvo J."/>
            <person name="Scortti M."/>
            <person name="Vazquez-Boland J."/>
        </authorList>
    </citation>
    <scope>NUCLEOTIDE SEQUENCE [LARGE SCALE GENOMIC DNA]</scope>
    <source>
        <strain evidence="2 3">DSM 46662</strain>
    </source>
</reference>
<sequence length="350" mass="37009">MGSGLKEHWKLVALGIALIGAVGTIMVSVLADRSSAPTSAQEQHSVVMSLKDRPRPAWTLDIGRLTHNPGDVLLAMPQTLDTYYGYGSLFNAGDILIAATAYPLPAAEGQSGRPAGAVTLMGIDPADGSRMWKVRVGNVGQCAQEVGQRVIACWENRRVAFVDIESGTLLSEIGTDFDLNGARVDGDTVYVSGSVSDGGSAESVLTSGTVTDITANFRRTFDVRGDAGAVYATPDTGTIIAYERGRSGEPPYIYTVYDLETGDRRFAFEGDSLLQVGEGLFLTSTGGRSGTVGTQNVLAADGSVIRAVPIPVYVPQDPPPASRRRRHRSSSATARTTRRPARSSGETLLS</sequence>
<evidence type="ECO:0000256" key="1">
    <source>
        <dbReference type="SAM" id="MobiDB-lite"/>
    </source>
</evidence>
<name>A0ABW9FP38_9NOCA</name>
<proteinExistence type="predicted"/>
<dbReference type="RefSeq" id="WP_348608968.1">
    <property type="nucleotide sequence ID" value="NZ_CP157276.1"/>
</dbReference>
<feature type="region of interest" description="Disordered" evidence="1">
    <location>
        <begin position="312"/>
        <end position="350"/>
    </location>
</feature>
<dbReference type="SUPFAM" id="SSF50998">
    <property type="entry name" value="Quinoprotein alcohol dehydrogenase-like"/>
    <property type="match status" value="1"/>
</dbReference>
<dbReference type="InterPro" id="IPR015943">
    <property type="entry name" value="WD40/YVTN_repeat-like_dom_sf"/>
</dbReference>
<dbReference type="Proteomes" id="UP001629744">
    <property type="component" value="Unassembled WGS sequence"/>
</dbReference>
<evidence type="ECO:0000313" key="3">
    <source>
        <dbReference type="Proteomes" id="UP001629744"/>
    </source>
</evidence>
<organism evidence="2 3">
    <name type="scientific">Prescottella soli</name>
    <dbReference type="NCBI Taxonomy" id="1543852"/>
    <lineage>
        <taxon>Bacteria</taxon>
        <taxon>Bacillati</taxon>
        <taxon>Actinomycetota</taxon>
        <taxon>Actinomycetes</taxon>
        <taxon>Mycobacteriales</taxon>
        <taxon>Nocardiaceae</taxon>
        <taxon>Prescottella</taxon>
    </lineage>
</organism>
<dbReference type="Gene3D" id="2.130.10.10">
    <property type="entry name" value="YVTN repeat-like/Quinoprotein amine dehydrogenase"/>
    <property type="match status" value="1"/>
</dbReference>
<evidence type="ECO:0000313" key="2">
    <source>
        <dbReference type="EMBL" id="MFM1727009.1"/>
    </source>
</evidence>
<gene>
    <name evidence="2" type="ORF">ABEU19_000458</name>
</gene>
<dbReference type="EMBL" id="JBDLNU010000001">
    <property type="protein sequence ID" value="MFM1727009.1"/>
    <property type="molecule type" value="Genomic_DNA"/>
</dbReference>
<accession>A0ABW9FP38</accession>
<keyword evidence="3" id="KW-1185">Reference proteome</keyword>
<comment type="caution">
    <text evidence="2">The sequence shown here is derived from an EMBL/GenBank/DDBJ whole genome shotgun (WGS) entry which is preliminary data.</text>
</comment>
<dbReference type="InterPro" id="IPR011047">
    <property type="entry name" value="Quinoprotein_ADH-like_sf"/>
</dbReference>